<dbReference type="GO" id="GO:0031640">
    <property type="term" value="P:killing of cells of another organism"/>
    <property type="evidence" value="ECO:0007669"/>
    <property type="project" value="UniProtKB-KW"/>
</dbReference>
<evidence type="ECO:0000256" key="2">
    <source>
        <dbReference type="ARBA" id="ARBA00022529"/>
    </source>
</evidence>
<dbReference type="InterPro" id="IPR051018">
    <property type="entry name" value="Bacteriophage_GH24"/>
</dbReference>
<keyword evidence="2 6" id="KW-0929">Antimicrobial</keyword>
<dbReference type="OrthoDB" id="5327667at2"/>
<dbReference type="InterPro" id="IPR034690">
    <property type="entry name" value="Endolysin_T4_type"/>
</dbReference>
<keyword evidence="4 6" id="KW-0378">Hydrolase</keyword>
<comment type="catalytic activity">
    <reaction evidence="1 6">
        <text>Hydrolysis of (1-&gt;4)-beta-linkages between N-acetylmuramic acid and N-acetyl-D-glucosamine residues in a peptidoglycan and between N-acetyl-D-glucosamine residues in chitodextrins.</text>
        <dbReference type="EC" id="3.2.1.17"/>
    </reaction>
</comment>
<name>A0A1L6JBV4_9SPHN</name>
<dbReference type="EMBL" id="CP018820">
    <property type="protein sequence ID" value="APR53373.1"/>
    <property type="molecule type" value="Genomic_DNA"/>
</dbReference>
<gene>
    <name evidence="7" type="ORF">BRX40_13890</name>
    <name evidence="8" type="ORF">CA257_11795</name>
</gene>
<dbReference type="AlphaFoldDB" id="A0A1L6JBV4"/>
<evidence type="ECO:0000256" key="5">
    <source>
        <dbReference type="ARBA" id="ARBA00023295"/>
    </source>
</evidence>
<organism evidence="7 9">
    <name type="scientific">Sphingomonas koreensis</name>
    <dbReference type="NCBI Taxonomy" id="93064"/>
    <lineage>
        <taxon>Bacteria</taxon>
        <taxon>Pseudomonadati</taxon>
        <taxon>Pseudomonadota</taxon>
        <taxon>Alphaproteobacteria</taxon>
        <taxon>Sphingomonadales</taxon>
        <taxon>Sphingomonadaceae</taxon>
        <taxon>Sphingomonas</taxon>
    </lineage>
</organism>
<dbReference type="EMBL" id="QQWO01000009">
    <property type="protein sequence ID" value="RSV02578.1"/>
    <property type="molecule type" value="Genomic_DNA"/>
</dbReference>
<dbReference type="InterPro" id="IPR002196">
    <property type="entry name" value="Glyco_hydro_24"/>
</dbReference>
<reference evidence="9" key="2">
    <citation type="submission" date="2016-12" db="EMBL/GenBank/DDBJ databases">
        <title>Whole genome sequencing of Sphingomonas sp. ABOJV.</title>
        <authorList>
            <person name="Conlan S."/>
            <person name="Thomas P.J."/>
            <person name="Mullikin J."/>
            <person name="Palmore T.N."/>
            <person name="Frank K.M."/>
            <person name="Segre J.A."/>
        </authorList>
    </citation>
    <scope>NUCLEOTIDE SEQUENCE [LARGE SCALE GENOMIC DNA]</scope>
    <source>
        <strain evidence="9">ABOJV</strain>
    </source>
</reference>
<dbReference type="EC" id="3.2.1.17" evidence="6"/>
<dbReference type="Proteomes" id="UP000286681">
    <property type="component" value="Unassembled WGS sequence"/>
</dbReference>
<evidence type="ECO:0000313" key="9">
    <source>
        <dbReference type="Proteomes" id="UP000185161"/>
    </source>
</evidence>
<dbReference type="Gene3D" id="1.10.530.40">
    <property type="match status" value="1"/>
</dbReference>
<evidence type="ECO:0000313" key="8">
    <source>
        <dbReference type="EMBL" id="RSV02578.1"/>
    </source>
</evidence>
<dbReference type="HAMAP" id="MF_04110">
    <property type="entry name" value="ENDOLYSIN_T4"/>
    <property type="match status" value="1"/>
</dbReference>
<dbReference type="KEGG" id="skr:BRX40_13890"/>
<dbReference type="GeneID" id="44133656"/>
<keyword evidence="9" id="KW-1185">Reference proteome</keyword>
<dbReference type="InterPro" id="IPR023346">
    <property type="entry name" value="Lysozyme-like_dom_sf"/>
</dbReference>
<dbReference type="SUPFAM" id="SSF53955">
    <property type="entry name" value="Lysozyme-like"/>
    <property type="match status" value="1"/>
</dbReference>
<dbReference type="GO" id="GO:0009253">
    <property type="term" value="P:peptidoglycan catabolic process"/>
    <property type="evidence" value="ECO:0007669"/>
    <property type="project" value="InterPro"/>
</dbReference>
<protein>
    <recommendedName>
        <fullName evidence="6">Lysozyme</fullName>
        <ecNumber evidence="6">3.2.1.17</ecNumber>
    </recommendedName>
</protein>
<evidence type="ECO:0000313" key="10">
    <source>
        <dbReference type="Proteomes" id="UP000286681"/>
    </source>
</evidence>
<dbReference type="GO" id="GO:0042742">
    <property type="term" value="P:defense response to bacterium"/>
    <property type="evidence" value="ECO:0007669"/>
    <property type="project" value="UniProtKB-KW"/>
</dbReference>
<evidence type="ECO:0000256" key="6">
    <source>
        <dbReference type="RuleBase" id="RU003788"/>
    </source>
</evidence>
<keyword evidence="3 6" id="KW-0081">Bacteriolytic enzyme</keyword>
<dbReference type="InterPro" id="IPR023347">
    <property type="entry name" value="Lysozyme_dom_sf"/>
</dbReference>
<evidence type="ECO:0000313" key="7">
    <source>
        <dbReference type="EMBL" id="APR53373.1"/>
    </source>
</evidence>
<dbReference type="GO" id="GO:0016998">
    <property type="term" value="P:cell wall macromolecule catabolic process"/>
    <property type="evidence" value="ECO:0007669"/>
    <property type="project" value="InterPro"/>
</dbReference>
<evidence type="ECO:0000256" key="4">
    <source>
        <dbReference type="ARBA" id="ARBA00022801"/>
    </source>
</evidence>
<sequence>MKAGELSPAQIKVAAAGGVGSLALAAALAISGVWEGHSLKPYRDPIGVWTVCGGETHVPMRTYTREECEAIDRRRMTARLAEVRAATPGIERHELQWAAHASLANNVGMANYKISRTRRLYLQGRYSAACDAIASWRLAGGKVWQGLVLRRTGDAARLGEIELCKKGLPK</sequence>
<evidence type="ECO:0000256" key="1">
    <source>
        <dbReference type="ARBA" id="ARBA00000632"/>
    </source>
</evidence>
<reference evidence="7" key="1">
    <citation type="submission" date="2016-12" db="EMBL/GenBank/DDBJ databases">
        <title>Whole genome sequencing of Sphingomonas koreensis.</title>
        <authorList>
            <person name="Conlan S."/>
            <person name="Thomas P.J."/>
            <person name="Mullikin J."/>
            <person name="Palmore T.N."/>
            <person name="Frank K.M."/>
            <person name="Segre J.A."/>
        </authorList>
    </citation>
    <scope>NUCLEOTIDE SEQUENCE</scope>
    <source>
        <strain evidence="7">ABOJV</strain>
    </source>
</reference>
<dbReference type="PANTHER" id="PTHR38107">
    <property type="match status" value="1"/>
</dbReference>
<dbReference type="STRING" id="93064.BRX40_13890"/>
<evidence type="ECO:0000256" key="3">
    <source>
        <dbReference type="ARBA" id="ARBA00022638"/>
    </source>
</evidence>
<dbReference type="RefSeq" id="WP_075152011.1">
    <property type="nucleotide sequence ID" value="NZ_CP018820.1"/>
</dbReference>
<dbReference type="PANTHER" id="PTHR38107:SF3">
    <property type="entry name" value="LYSOZYME RRRD-RELATED"/>
    <property type="match status" value="1"/>
</dbReference>
<comment type="similarity">
    <text evidence="6">Belongs to the glycosyl hydrolase 24 family.</text>
</comment>
<proteinExistence type="inferred from homology"/>
<dbReference type="GO" id="GO:0003796">
    <property type="term" value="F:lysozyme activity"/>
    <property type="evidence" value="ECO:0007669"/>
    <property type="project" value="UniProtKB-EC"/>
</dbReference>
<dbReference type="Pfam" id="PF00959">
    <property type="entry name" value="Phage_lysozyme"/>
    <property type="match status" value="1"/>
</dbReference>
<keyword evidence="5 6" id="KW-0326">Glycosidase</keyword>
<accession>A0A1L6JBV4</accession>
<dbReference type="Proteomes" id="UP000185161">
    <property type="component" value="Chromosome"/>
</dbReference>
<reference evidence="8 10" key="3">
    <citation type="submission" date="2018-07" db="EMBL/GenBank/DDBJ databases">
        <title>Genomic and Epidemiologic Investigation of an Indolent Hospital Outbreak.</title>
        <authorList>
            <person name="Johnson R.C."/>
            <person name="Deming C."/>
            <person name="Conlan S."/>
            <person name="Zellmer C.J."/>
            <person name="Michelin A.V."/>
            <person name="Lee-Lin S."/>
            <person name="Thomas P.J."/>
            <person name="Park M."/>
            <person name="Weingarten R.A."/>
            <person name="Less J."/>
            <person name="Dekker J.P."/>
            <person name="Frank K.M."/>
            <person name="Musser K.A."/>
            <person name="Mcquiston J.R."/>
            <person name="Henderson D.K."/>
            <person name="Lau A.F."/>
            <person name="Palmore T.N."/>
            <person name="Segre J.A."/>
        </authorList>
    </citation>
    <scope>NUCLEOTIDE SEQUENCE [LARGE SCALE GENOMIC DNA]</scope>
    <source>
        <strain evidence="8 10">SK-NIH.Env10_0317</strain>
    </source>
</reference>